<dbReference type="GO" id="GO:0005737">
    <property type="term" value="C:cytoplasm"/>
    <property type="evidence" value="ECO:0007669"/>
    <property type="project" value="TreeGrafter"/>
</dbReference>
<dbReference type="GO" id="GO:0005634">
    <property type="term" value="C:nucleus"/>
    <property type="evidence" value="ECO:0007669"/>
    <property type="project" value="TreeGrafter"/>
</dbReference>
<feature type="region of interest" description="Disordered" evidence="5">
    <location>
        <begin position="92"/>
        <end position="118"/>
    </location>
</feature>
<dbReference type="OrthoDB" id="2573163at2759"/>
<evidence type="ECO:0000256" key="1">
    <source>
        <dbReference type="ARBA" id="ARBA00007374"/>
    </source>
</evidence>
<dbReference type="Gene3D" id="3.30.470.160">
    <property type="entry name" value="Inositol polyphosphate kinase"/>
    <property type="match status" value="1"/>
</dbReference>
<dbReference type="SUPFAM" id="SSF56104">
    <property type="entry name" value="SAICAR synthase-like"/>
    <property type="match status" value="1"/>
</dbReference>
<dbReference type="EC" id="2.7.-.-" evidence="4"/>
<feature type="compositionally biased region" description="Acidic residues" evidence="5">
    <location>
        <begin position="94"/>
        <end position="103"/>
    </location>
</feature>
<sequence length="386" mass="43544">MIRMSEFECNQSSSSSKQLSPFIHQVGGHSSMFQYDKNTICKILAPSELDFYQSMPESLKSYTSKFRGIVTVQYCEDESGLIKLVAQRQKNSFDDDSLPDEQDVPSSNDPQSSDSMARKNVQLRCSKDGSIDYSNSLGIDIANYEQGKTTMSAINPWSLQLCKKQAEKLHSQLVGDENVSVSQKYILLENVTARFHNPCILDLKMGKRQYADVDSDKKRQSKIKKCESSTSSTLGVRLCGMQVYQIDSRRYKFTDKYRGRVLNTEEFCSSLVQYFDNGSTQRFDVISGIIEQLEALHGIISSLVKYRFYGGSLLIVYDGSVNSKCIDVRMIDFAHTISAKTNNDESSMCHSGPDEGYLHGLESLIRIFRDIFNNDGKNTVGIEPEN</sequence>
<keyword evidence="2 4" id="KW-0808">Transferase</keyword>
<dbReference type="InterPro" id="IPR038286">
    <property type="entry name" value="IPK_sf"/>
</dbReference>
<comment type="caution">
    <text evidence="6">The sequence shown here is derived from an EMBL/GenBank/DDBJ whole genome shotgun (WGS) entry which is preliminary data.</text>
</comment>
<evidence type="ECO:0000256" key="4">
    <source>
        <dbReference type="RuleBase" id="RU363090"/>
    </source>
</evidence>
<keyword evidence="3 4" id="KW-0418">Kinase</keyword>
<proteinExistence type="inferred from homology"/>
<gene>
    <name evidence="6" type="ORF">TIS948_LOCUS9796</name>
</gene>
<dbReference type="GO" id="GO:0046854">
    <property type="term" value="P:phosphatidylinositol phosphate biosynthetic process"/>
    <property type="evidence" value="ECO:0007669"/>
    <property type="project" value="TreeGrafter"/>
</dbReference>
<evidence type="ECO:0000313" key="6">
    <source>
        <dbReference type="EMBL" id="CAF3152573.1"/>
    </source>
</evidence>
<dbReference type="Proteomes" id="UP000663825">
    <property type="component" value="Unassembled WGS sequence"/>
</dbReference>
<evidence type="ECO:0000256" key="5">
    <source>
        <dbReference type="SAM" id="MobiDB-lite"/>
    </source>
</evidence>
<dbReference type="PANTHER" id="PTHR12400">
    <property type="entry name" value="INOSITOL POLYPHOSPHATE KINASE"/>
    <property type="match status" value="1"/>
</dbReference>
<evidence type="ECO:0000256" key="2">
    <source>
        <dbReference type="ARBA" id="ARBA00022679"/>
    </source>
</evidence>
<feature type="compositionally biased region" description="Polar residues" evidence="5">
    <location>
        <begin position="104"/>
        <end position="115"/>
    </location>
</feature>
<dbReference type="GO" id="GO:0000828">
    <property type="term" value="F:inositol hexakisphosphate kinase activity"/>
    <property type="evidence" value="ECO:0007669"/>
    <property type="project" value="TreeGrafter"/>
</dbReference>
<name>A0A817PDM0_9BILA</name>
<dbReference type="Pfam" id="PF03770">
    <property type="entry name" value="IPK"/>
    <property type="match status" value="1"/>
</dbReference>
<accession>A0A817PDM0</accession>
<dbReference type="AlphaFoldDB" id="A0A817PDM0"/>
<evidence type="ECO:0000256" key="3">
    <source>
        <dbReference type="ARBA" id="ARBA00022777"/>
    </source>
</evidence>
<evidence type="ECO:0000313" key="7">
    <source>
        <dbReference type="Proteomes" id="UP000663825"/>
    </source>
</evidence>
<comment type="similarity">
    <text evidence="1 4">Belongs to the inositol phosphokinase (IPK) family.</text>
</comment>
<dbReference type="EMBL" id="CAJNXB010001264">
    <property type="protein sequence ID" value="CAF3152573.1"/>
    <property type="molecule type" value="Genomic_DNA"/>
</dbReference>
<dbReference type="GO" id="GO:0032958">
    <property type="term" value="P:inositol phosphate biosynthetic process"/>
    <property type="evidence" value="ECO:0007669"/>
    <property type="project" value="InterPro"/>
</dbReference>
<dbReference type="InterPro" id="IPR005522">
    <property type="entry name" value="IPK"/>
</dbReference>
<reference evidence="6" key="1">
    <citation type="submission" date="2021-02" db="EMBL/GenBank/DDBJ databases">
        <authorList>
            <person name="Nowell W R."/>
        </authorList>
    </citation>
    <scope>NUCLEOTIDE SEQUENCE</scope>
</reference>
<organism evidence="6 7">
    <name type="scientific">Rotaria socialis</name>
    <dbReference type="NCBI Taxonomy" id="392032"/>
    <lineage>
        <taxon>Eukaryota</taxon>
        <taxon>Metazoa</taxon>
        <taxon>Spiralia</taxon>
        <taxon>Gnathifera</taxon>
        <taxon>Rotifera</taxon>
        <taxon>Eurotatoria</taxon>
        <taxon>Bdelloidea</taxon>
        <taxon>Philodinida</taxon>
        <taxon>Philodinidae</taxon>
        <taxon>Rotaria</taxon>
    </lineage>
</organism>
<protein>
    <recommendedName>
        <fullName evidence="4">Kinase</fullName>
        <ecNumber evidence="4">2.7.-.-</ecNumber>
    </recommendedName>
</protein>
<dbReference type="PANTHER" id="PTHR12400:SF21">
    <property type="entry name" value="KINASE"/>
    <property type="match status" value="1"/>
</dbReference>